<name>A0A498PU25_9MYCO</name>
<accession>A0A498PU25</accession>
<protein>
    <submittedName>
        <fullName evidence="2">Uncharacterized protein</fullName>
    </submittedName>
</protein>
<proteinExistence type="predicted"/>
<gene>
    <name evidence="2" type="ORF">LAUMK136_01387</name>
</gene>
<organism evidence="2 3">
    <name type="scientific">Mycobacterium attenuatum</name>
    <dbReference type="NCBI Taxonomy" id="2341086"/>
    <lineage>
        <taxon>Bacteria</taxon>
        <taxon>Bacillati</taxon>
        <taxon>Actinomycetota</taxon>
        <taxon>Actinomycetes</taxon>
        <taxon>Mycobacteriales</taxon>
        <taxon>Mycobacteriaceae</taxon>
        <taxon>Mycobacterium</taxon>
    </lineage>
</organism>
<evidence type="ECO:0000256" key="1">
    <source>
        <dbReference type="SAM" id="MobiDB-lite"/>
    </source>
</evidence>
<dbReference type="AlphaFoldDB" id="A0A498PU25"/>
<feature type="region of interest" description="Disordered" evidence="1">
    <location>
        <begin position="151"/>
        <end position="173"/>
    </location>
</feature>
<dbReference type="EMBL" id="UPHP01000034">
    <property type="protein sequence ID" value="VBA36349.1"/>
    <property type="molecule type" value="Genomic_DNA"/>
</dbReference>
<keyword evidence="3" id="KW-1185">Reference proteome</keyword>
<sequence length="222" mass="23756">MDLGGPSPHCPGAADDAGLPERRTHDCIGHGITMLFAALNVAAGADLRIDPPPPRRHVIQKIPGQTRRRGSRRPRCAADLRQLRNPQIAGGGQMACRTSPLPHALRPDLFVLAQPGRTVFALLTDKKLRRGTHRSILALDKDIHNWITACNDTPNPSPGPKPPTRSSNDSTHIVNEFPAHDTNEASLGPPRCVVGLLGSPAVIGTLRGGPVTRLICSWVGGR</sequence>
<feature type="compositionally biased region" description="Polar residues" evidence="1">
    <location>
        <begin position="164"/>
        <end position="173"/>
    </location>
</feature>
<evidence type="ECO:0000313" key="2">
    <source>
        <dbReference type="EMBL" id="VBA36349.1"/>
    </source>
</evidence>
<reference evidence="2 3" key="1">
    <citation type="submission" date="2018-09" db="EMBL/GenBank/DDBJ databases">
        <authorList>
            <person name="Tagini F."/>
        </authorList>
    </citation>
    <scope>NUCLEOTIDE SEQUENCE [LARGE SCALE GENOMIC DNA]</scope>
    <source>
        <strain evidence="2 3">MK136</strain>
    </source>
</reference>
<evidence type="ECO:0000313" key="3">
    <source>
        <dbReference type="Proteomes" id="UP000273307"/>
    </source>
</evidence>
<dbReference type="Proteomes" id="UP000273307">
    <property type="component" value="Unassembled WGS sequence"/>
</dbReference>